<dbReference type="EMBL" id="JRLV01000005">
    <property type="protein sequence ID" value="KGO82692.1"/>
    <property type="molecule type" value="Genomic_DNA"/>
</dbReference>
<name>A0A0A2LQY4_9FLAO</name>
<dbReference type="Proteomes" id="UP000030129">
    <property type="component" value="Unassembled WGS sequence"/>
</dbReference>
<protein>
    <submittedName>
        <fullName evidence="1">Uncharacterized protein</fullName>
    </submittedName>
</protein>
<dbReference type="RefSeq" id="WP_035132208.1">
    <property type="nucleotide sequence ID" value="NZ_JRLV01000005.1"/>
</dbReference>
<dbReference type="eggNOG" id="ENOG5033VER">
    <property type="taxonomic scope" value="Bacteria"/>
</dbReference>
<sequence>MDTTNSLPKLLENILKSKGLNNDHLTALAEAGIQQKADFEMIGDTQTLIDITGLDEEIAYNVMLWAVGVKTQQETNTNQVNETPQQQPIVVESADVVKCVHCSTKQPKDYKTGDLCLSCGNQAEPVLNCHWCFSSGPGKFCRSCGSEFVPSADFEIALFLKREGESKNAIVKMVKEMTPQEKENMWARIRKNR</sequence>
<gene>
    <name evidence="1" type="ORF">Q763_06265</name>
</gene>
<evidence type="ECO:0000313" key="1">
    <source>
        <dbReference type="EMBL" id="KGO82692.1"/>
    </source>
</evidence>
<comment type="caution">
    <text evidence="1">The sequence shown here is derived from an EMBL/GenBank/DDBJ whole genome shotgun (WGS) entry which is preliminary data.</text>
</comment>
<proteinExistence type="predicted"/>
<keyword evidence="2" id="KW-1185">Reference proteome</keyword>
<organism evidence="1 2">
    <name type="scientific">Flavobacterium beibuense F44-8</name>
    <dbReference type="NCBI Taxonomy" id="1406840"/>
    <lineage>
        <taxon>Bacteria</taxon>
        <taxon>Pseudomonadati</taxon>
        <taxon>Bacteroidota</taxon>
        <taxon>Flavobacteriia</taxon>
        <taxon>Flavobacteriales</taxon>
        <taxon>Flavobacteriaceae</taxon>
        <taxon>Flavobacterium</taxon>
    </lineage>
</organism>
<evidence type="ECO:0000313" key="2">
    <source>
        <dbReference type="Proteomes" id="UP000030129"/>
    </source>
</evidence>
<dbReference type="AlphaFoldDB" id="A0A0A2LQY4"/>
<reference evidence="1 2" key="1">
    <citation type="submission" date="2013-09" db="EMBL/GenBank/DDBJ databases">
        <authorList>
            <person name="Zeng Z."/>
            <person name="Chen C."/>
        </authorList>
    </citation>
    <scope>NUCLEOTIDE SEQUENCE [LARGE SCALE GENOMIC DNA]</scope>
    <source>
        <strain evidence="1 2">F44-8</strain>
    </source>
</reference>
<dbReference type="STRING" id="1406840.Q763_06265"/>
<accession>A0A0A2LQY4</accession>